<keyword evidence="2" id="KW-0812">Transmembrane</keyword>
<keyword evidence="2" id="KW-0472">Membrane</keyword>
<evidence type="ECO:0000313" key="5">
    <source>
        <dbReference type="Proteomes" id="UP001163947"/>
    </source>
</evidence>
<feature type="transmembrane region" description="Helical" evidence="2">
    <location>
        <begin position="153"/>
        <end position="171"/>
    </location>
</feature>
<name>A0AA46SFY2_9NOCA</name>
<dbReference type="Pfam" id="PF08044">
    <property type="entry name" value="DUF1707"/>
    <property type="match status" value="1"/>
</dbReference>
<feature type="transmembrane region" description="Helical" evidence="2">
    <location>
        <begin position="71"/>
        <end position="88"/>
    </location>
</feature>
<dbReference type="RefSeq" id="WP_029544662.1">
    <property type="nucleotide sequence ID" value="NZ_CM002177.1"/>
</dbReference>
<feature type="domain" description="DUF1707" evidence="3">
    <location>
        <begin position="7"/>
        <end position="59"/>
    </location>
</feature>
<keyword evidence="2" id="KW-1133">Transmembrane helix</keyword>
<sequence>MADSPEVRIGTAEREQAQRLLGEHFGAGRLTLTEFEDRSGRIAAAVTRRDLAVLFIDLPTVTGRADGHRRGWWLLVPVVVLGLVAFYQLLEPNVWIMTGATVAATVAVLAARARGGRPRTAEPAFLRDVPPLPAPASRDPHSRDPQPSATRDVPDLVWLLTMSMFAVAPALVLRHPIALLISAVALILIISRAFRTGTGGTGR</sequence>
<feature type="region of interest" description="Disordered" evidence="1">
    <location>
        <begin position="121"/>
        <end position="150"/>
    </location>
</feature>
<evidence type="ECO:0000256" key="2">
    <source>
        <dbReference type="SAM" id="Phobius"/>
    </source>
</evidence>
<dbReference type="InterPro" id="IPR012551">
    <property type="entry name" value="DUF1707_SHOCT-like"/>
</dbReference>
<dbReference type="GeneID" id="99615919"/>
<protein>
    <submittedName>
        <fullName evidence="4">DUF1707 domain-containing protein</fullName>
    </submittedName>
</protein>
<dbReference type="AlphaFoldDB" id="A0AA46SFY2"/>
<evidence type="ECO:0000259" key="3">
    <source>
        <dbReference type="Pfam" id="PF08044"/>
    </source>
</evidence>
<feature type="transmembrane region" description="Helical" evidence="2">
    <location>
        <begin position="177"/>
        <end position="194"/>
    </location>
</feature>
<organism evidence="4 5">
    <name type="scientific">Rhodococcus aetherivorans</name>
    <dbReference type="NCBI Taxonomy" id="191292"/>
    <lineage>
        <taxon>Bacteria</taxon>
        <taxon>Bacillati</taxon>
        <taxon>Actinomycetota</taxon>
        <taxon>Actinomycetes</taxon>
        <taxon>Mycobacteriales</taxon>
        <taxon>Nocardiaceae</taxon>
        <taxon>Rhodococcus</taxon>
    </lineage>
</organism>
<evidence type="ECO:0000256" key="1">
    <source>
        <dbReference type="SAM" id="MobiDB-lite"/>
    </source>
</evidence>
<evidence type="ECO:0000313" key="4">
    <source>
        <dbReference type="EMBL" id="UYF96306.1"/>
    </source>
</evidence>
<reference evidence="4" key="1">
    <citation type="submission" date="2022-09" db="EMBL/GenBank/DDBJ databases">
        <title>The genome sequence of Rhodococcus aetherivorans N1.</title>
        <authorList>
            <person name="Jiang W."/>
        </authorList>
    </citation>
    <scope>NUCLEOTIDE SEQUENCE</scope>
    <source>
        <strain evidence="4">N1</strain>
    </source>
</reference>
<dbReference type="EMBL" id="CP106982">
    <property type="protein sequence ID" value="UYF96306.1"/>
    <property type="molecule type" value="Genomic_DNA"/>
</dbReference>
<accession>A0AA46SFY2</accession>
<dbReference type="Proteomes" id="UP001163947">
    <property type="component" value="Chromosome"/>
</dbReference>
<gene>
    <name evidence="4" type="ORF">OCS65_11355</name>
</gene>
<feature type="transmembrane region" description="Helical" evidence="2">
    <location>
        <begin position="94"/>
        <end position="111"/>
    </location>
</feature>
<proteinExistence type="predicted"/>